<dbReference type="OrthoDB" id="3629740at2759"/>
<dbReference type="InterPro" id="IPR000210">
    <property type="entry name" value="BTB/POZ_dom"/>
</dbReference>
<evidence type="ECO:0000313" key="3">
    <source>
        <dbReference type="EMBL" id="UJO24796.1"/>
    </source>
</evidence>
<gene>
    <name evidence="3" type="ORF">CLAFUR5_13740</name>
</gene>
<feature type="compositionally biased region" description="Basic and acidic residues" evidence="1">
    <location>
        <begin position="113"/>
        <end position="123"/>
    </location>
</feature>
<accession>A0A9Q8PLT4</accession>
<feature type="domain" description="BTB" evidence="2">
    <location>
        <begin position="10"/>
        <end position="81"/>
    </location>
</feature>
<evidence type="ECO:0000313" key="4">
    <source>
        <dbReference type="Proteomes" id="UP000756132"/>
    </source>
</evidence>
<dbReference type="RefSeq" id="XP_047769162.1">
    <property type="nucleotide sequence ID" value="XM_047912888.1"/>
</dbReference>
<dbReference type="EMBL" id="CP090174">
    <property type="protein sequence ID" value="UJO24796.1"/>
    <property type="molecule type" value="Genomic_DNA"/>
</dbReference>
<evidence type="ECO:0000256" key="1">
    <source>
        <dbReference type="SAM" id="MobiDB-lite"/>
    </source>
</evidence>
<organism evidence="3 4">
    <name type="scientific">Passalora fulva</name>
    <name type="common">Tomato leaf mold</name>
    <name type="synonym">Cladosporium fulvum</name>
    <dbReference type="NCBI Taxonomy" id="5499"/>
    <lineage>
        <taxon>Eukaryota</taxon>
        <taxon>Fungi</taxon>
        <taxon>Dikarya</taxon>
        <taxon>Ascomycota</taxon>
        <taxon>Pezizomycotina</taxon>
        <taxon>Dothideomycetes</taxon>
        <taxon>Dothideomycetidae</taxon>
        <taxon>Mycosphaerellales</taxon>
        <taxon>Mycosphaerellaceae</taxon>
        <taxon>Fulvia</taxon>
    </lineage>
</organism>
<feature type="region of interest" description="Disordered" evidence="1">
    <location>
        <begin position="86"/>
        <end position="129"/>
    </location>
</feature>
<dbReference type="CDD" id="cd18186">
    <property type="entry name" value="BTB_POZ_ZBTB_KLHL-like"/>
    <property type="match status" value="1"/>
</dbReference>
<protein>
    <recommendedName>
        <fullName evidence="2">BTB domain-containing protein</fullName>
    </recommendedName>
</protein>
<dbReference type="PROSITE" id="PS50097">
    <property type="entry name" value="BTB"/>
    <property type="match status" value="1"/>
</dbReference>
<evidence type="ECO:0000259" key="2">
    <source>
        <dbReference type="PROSITE" id="PS50097"/>
    </source>
</evidence>
<proteinExistence type="predicted"/>
<dbReference type="KEGG" id="ffu:CLAFUR5_13740"/>
<reference evidence="3" key="2">
    <citation type="journal article" date="2022" name="Microb. Genom.">
        <title>A chromosome-scale genome assembly of the tomato pathogen Cladosporium fulvum reveals a compartmentalized genome architecture and the presence of a dispensable chromosome.</title>
        <authorList>
            <person name="Zaccaron A.Z."/>
            <person name="Chen L.H."/>
            <person name="Samaras A."/>
            <person name="Stergiopoulos I."/>
        </authorList>
    </citation>
    <scope>NUCLEOTIDE SEQUENCE</scope>
    <source>
        <strain evidence="3">Race5_Kim</strain>
    </source>
</reference>
<keyword evidence="4" id="KW-1185">Reference proteome</keyword>
<sequence>MLIASSELYSPELLQVHVGTKGRAFHVPRGLICSLSEYFNKAFGERFIEGQTGSIELRDVQEWIFECFVNWLYTNCLAWRPDPSRTYSCSGPTPMPDSDSSAHDMSIQENDQEIPKFHEDTREQPVTWS</sequence>
<dbReference type="Gene3D" id="3.30.710.10">
    <property type="entry name" value="Potassium Channel Kv1.1, Chain A"/>
    <property type="match status" value="1"/>
</dbReference>
<dbReference type="Proteomes" id="UP000756132">
    <property type="component" value="Chromosome 12"/>
</dbReference>
<dbReference type="AlphaFoldDB" id="A0A9Q8PLT4"/>
<reference evidence="3" key="1">
    <citation type="submission" date="2021-12" db="EMBL/GenBank/DDBJ databases">
        <authorList>
            <person name="Zaccaron A."/>
            <person name="Stergiopoulos I."/>
        </authorList>
    </citation>
    <scope>NUCLEOTIDE SEQUENCE</scope>
    <source>
        <strain evidence="3">Race5_Kim</strain>
    </source>
</reference>
<dbReference type="InterPro" id="IPR011333">
    <property type="entry name" value="SKP1/BTB/POZ_sf"/>
</dbReference>
<dbReference type="GeneID" id="71993618"/>
<dbReference type="SUPFAM" id="SSF54695">
    <property type="entry name" value="POZ domain"/>
    <property type="match status" value="1"/>
</dbReference>
<dbReference type="PANTHER" id="PTHR47843:SF2">
    <property type="entry name" value="BTB DOMAIN-CONTAINING PROTEIN"/>
    <property type="match status" value="1"/>
</dbReference>
<dbReference type="Pfam" id="PF00651">
    <property type="entry name" value="BTB"/>
    <property type="match status" value="1"/>
</dbReference>
<name>A0A9Q8PLT4_PASFU</name>
<dbReference type="PANTHER" id="PTHR47843">
    <property type="entry name" value="BTB DOMAIN-CONTAINING PROTEIN-RELATED"/>
    <property type="match status" value="1"/>
</dbReference>